<protein>
    <submittedName>
        <fullName evidence="2">Transcriptional regulator with AbiEi antitoxin domain of type IV toxin-antitoxin system</fullName>
    </submittedName>
</protein>
<organism evidence="2 3">
    <name type="scientific">Microbacterium kyungheense</name>
    <dbReference type="NCBI Taxonomy" id="1263636"/>
    <lineage>
        <taxon>Bacteria</taxon>
        <taxon>Bacillati</taxon>
        <taxon>Actinomycetota</taxon>
        <taxon>Actinomycetes</taxon>
        <taxon>Micrococcales</taxon>
        <taxon>Microbacteriaceae</taxon>
        <taxon>Microbacterium</taxon>
    </lineage>
</organism>
<evidence type="ECO:0000259" key="1">
    <source>
        <dbReference type="Pfam" id="PF09407"/>
    </source>
</evidence>
<evidence type="ECO:0000313" key="3">
    <source>
        <dbReference type="Proteomes" id="UP000320235"/>
    </source>
</evidence>
<gene>
    <name evidence="2" type="ORF">FB391_2352</name>
</gene>
<evidence type="ECO:0000313" key="2">
    <source>
        <dbReference type="EMBL" id="TQM28289.1"/>
    </source>
</evidence>
<keyword evidence="3" id="KW-1185">Reference proteome</keyword>
<dbReference type="InterPro" id="IPR018547">
    <property type="entry name" value="AbiEi_C"/>
</dbReference>
<reference evidence="2 3" key="1">
    <citation type="submission" date="2019-06" db="EMBL/GenBank/DDBJ databases">
        <title>Sequencing the genomes of 1000 actinobacteria strains.</title>
        <authorList>
            <person name="Klenk H.-P."/>
        </authorList>
    </citation>
    <scope>NUCLEOTIDE SEQUENCE [LARGE SCALE GENOMIC DNA]</scope>
    <source>
        <strain evidence="2 3">DSM 105492</strain>
    </source>
</reference>
<accession>A0A543F392</accession>
<name>A0A543F392_9MICO</name>
<dbReference type="AlphaFoldDB" id="A0A543F392"/>
<dbReference type="RefSeq" id="WP_141894530.1">
    <property type="nucleotide sequence ID" value="NZ_BAABLH010000005.1"/>
</dbReference>
<feature type="domain" description="AbiEi antitoxin C-terminal" evidence="1">
    <location>
        <begin position="54"/>
        <end position="135"/>
    </location>
</feature>
<sequence length="191" mass="20667">MASPFLYFADDRLSRAELTAACLDGHLVELGDAYMPADAVETAALRAGALAPLLGETLAATHLTAAWIHGGLPHPPARHTVQRAVERRLHLVPDRHVVYRDPSVQPEDVDLIGGVRVTTPVRTLIDLARTTDAVHARAACQLARVHAAAVARAIARLEHGRLPHKNAGLRVLRSIAAERAEDQDDVTRYTS</sequence>
<dbReference type="Pfam" id="PF09407">
    <property type="entry name" value="AbiEi_1"/>
    <property type="match status" value="1"/>
</dbReference>
<comment type="caution">
    <text evidence="2">The sequence shown here is derived from an EMBL/GenBank/DDBJ whole genome shotgun (WGS) entry which is preliminary data.</text>
</comment>
<proteinExistence type="predicted"/>
<dbReference type="OrthoDB" id="4802815at2"/>
<dbReference type="EMBL" id="VFPE01000002">
    <property type="protein sequence ID" value="TQM28289.1"/>
    <property type="molecule type" value="Genomic_DNA"/>
</dbReference>
<dbReference type="Proteomes" id="UP000320235">
    <property type="component" value="Unassembled WGS sequence"/>
</dbReference>